<name>A0A0A0LY29_CUCSA</name>
<keyword evidence="2" id="KW-1185">Reference proteome</keyword>
<organism evidence="1 2">
    <name type="scientific">Cucumis sativus</name>
    <name type="common">Cucumber</name>
    <dbReference type="NCBI Taxonomy" id="3659"/>
    <lineage>
        <taxon>Eukaryota</taxon>
        <taxon>Viridiplantae</taxon>
        <taxon>Streptophyta</taxon>
        <taxon>Embryophyta</taxon>
        <taxon>Tracheophyta</taxon>
        <taxon>Spermatophyta</taxon>
        <taxon>Magnoliopsida</taxon>
        <taxon>eudicotyledons</taxon>
        <taxon>Gunneridae</taxon>
        <taxon>Pentapetalae</taxon>
        <taxon>rosids</taxon>
        <taxon>fabids</taxon>
        <taxon>Cucurbitales</taxon>
        <taxon>Cucurbitaceae</taxon>
        <taxon>Benincaseae</taxon>
        <taxon>Cucumis</taxon>
    </lineage>
</organism>
<sequence length="49" mass="5766">MRNFMRDAGESESQVYMMVKVNPGMRKNEYYNALLEITEKLCDARESES</sequence>
<proteinExistence type="predicted"/>
<gene>
    <name evidence="1" type="ORF">Csa_1G144340</name>
</gene>
<reference evidence="1 2" key="2">
    <citation type="journal article" date="2009" name="PLoS ONE">
        <title>An integrated genetic and cytogenetic map of the cucumber genome.</title>
        <authorList>
            <person name="Ren Y."/>
            <person name="Zhang Z."/>
            <person name="Liu J."/>
            <person name="Staub J.E."/>
            <person name="Han Y."/>
            <person name="Cheng Z."/>
            <person name="Li X."/>
            <person name="Lu J."/>
            <person name="Miao H."/>
            <person name="Kang H."/>
            <person name="Xie B."/>
            <person name="Gu X."/>
            <person name="Wang X."/>
            <person name="Du Y."/>
            <person name="Jin W."/>
            <person name="Huang S."/>
        </authorList>
    </citation>
    <scope>NUCLEOTIDE SEQUENCE [LARGE SCALE GENOMIC DNA]</scope>
    <source>
        <strain evidence="2">cv. 9930</strain>
    </source>
</reference>
<accession>A0A0A0LY29</accession>
<dbReference type="Gramene" id="KGN64881">
    <property type="protein sequence ID" value="KGN64881"/>
    <property type="gene ID" value="Csa_1G144340"/>
</dbReference>
<reference evidence="1 2" key="4">
    <citation type="journal article" date="2011" name="BMC Genomics">
        <title>RNA-Seq improves annotation of protein-coding genes in the cucumber genome.</title>
        <authorList>
            <person name="Li Z."/>
            <person name="Zhang Z."/>
            <person name="Yan P."/>
            <person name="Huang S."/>
            <person name="Fei Z."/>
            <person name="Lin K."/>
        </authorList>
    </citation>
    <scope>NUCLEOTIDE SEQUENCE [LARGE SCALE GENOMIC DNA]</scope>
    <source>
        <strain evidence="2">cv. 9930</strain>
    </source>
</reference>
<protein>
    <submittedName>
        <fullName evidence="1">Uncharacterized protein</fullName>
    </submittedName>
</protein>
<dbReference type="Proteomes" id="UP000029981">
    <property type="component" value="Chromosome 1"/>
</dbReference>
<reference evidence="1 2" key="1">
    <citation type="journal article" date="2009" name="Nat. Genet.">
        <title>The genome of the cucumber, Cucumis sativus L.</title>
        <authorList>
            <person name="Huang S."/>
            <person name="Li R."/>
            <person name="Zhang Z."/>
            <person name="Li L."/>
            <person name="Gu X."/>
            <person name="Fan W."/>
            <person name="Lucas W.J."/>
            <person name="Wang X."/>
            <person name="Xie B."/>
            <person name="Ni P."/>
            <person name="Ren Y."/>
            <person name="Zhu H."/>
            <person name="Li J."/>
            <person name="Lin K."/>
            <person name="Jin W."/>
            <person name="Fei Z."/>
            <person name="Li G."/>
            <person name="Staub J."/>
            <person name="Kilian A."/>
            <person name="van der Vossen E.A."/>
            <person name="Wu Y."/>
            <person name="Guo J."/>
            <person name="He J."/>
            <person name="Jia Z."/>
            <person name="Ren Y."/>
            <person name="Tian G."/>
            <person name="Lu Y."/>
            <person name="Ruan J."/>
            <person name="Qian W."/>
            <person name="Wang M."/>
            <person name="Huang Q."/>
            <person name="Li B."/>
            <person name="Xuan Z."/>
            <person name="Cao J."/>
            <person name="Asan"/>
            <person name="Wu Z."/>
            <person name="Zhang J."/>
            <person name="Cai Q."/>
            <person name="Bai Y."/>
            <person name="Zhao B."/>
            <person name="Han Y."/>
            <person name="Li Y."/>
            <person name="Li X."/>
            <person name="Wang S."/>
            <person name="Shi Q."/>
            <person name="Liu S."/>
            <person name="Cho W.K."/>
            <person name="Kim J.Y."/>
            <person name="Xu Y."/>
            <person name="Heller-Uszynska K."/>
            <person name="Miao H."/>
            <person name="Cheng Z."/>
            <person name="Zhang S."/>
            <person name="Wu J."/>
            <person name="Yang Y."/>
            <person name="Kang H."/>
            <person name="Li M."/>
            <person name="Liang H."/>
            <person name="Ren X."/>
            <person name="Shi Z."/>
            <person name="Wen M."/>
            <person name="Jian M."/>
            <person name="Yang H."/>
            <person name="Zhang G."/>
            <person name="Yang Z."/>
            <person name="Chen R."/>
            <person name="Liu S."/>
            <person name="Li J."/>
            <person name="Ma L."/>
            <person name="Liu H."/>
            <person name="Zhou Y."/>
            <person name="Zhao J."/>
            <person name="Fang X."/>
            <person name="Li G."/>
            <person name="Fang L."/>
            <person name="Li Y."/>
            <person name="Liu D."/>
            <person name="Zheng H."/>
            <person name="Zhang Y."/>
            <person name="Qin N."/>
            <person name="Li Z."/>
            <person name="Yang G."/>
            <person name="Yang S."/>
            <person name="Bolund L."/>
            <person name="Kristiansen K."/>
            <person name="Zheng H."/>
            <person name="Li S."/>
            <person name="Zhang X."/>
            <person name="Yang H."/>
            <person name="Wang J."/>
            <person name="Sun R."/>
            <person name="Zhang B."/>
            <person name="Jiang S."/>
            <person name="Wang J."/>
            <person name="Du Y."/>
            <person name="Li S."/>
        </authorList>
    </citation>
    <scope>NUCLEOTIDE SEQUENCE [LARGE SCALE GENOMIC DNA]</scope>
    <source>
        <strain evidence="2">cv. 9930</strain>
    </source>
</reference>
<dbReference type="AlphaFoldDB" id="A0A0A0LY29"/>
<evidence type="ECO:0000313" key="2">
    <source>
        <dbReference type="Proteomes" id="UP000029981"/>
    </source>
</evidence>
<reference evidence="1 2" key="3">
    <citation type="journal article" date="2010" name="BMC Genomics">
        <title>Transcriptome sequencing and comparative analysis of cucumber flowers with different sex types.</title>
        <authorList>
            <person name="Guo S."/>
            <person name="Zheng Y."/>
            <person name="Joung J.G."/>
            <person name="Liu S."/>
            <person name="Zhang Z."/>
            <person name="Crasta O.R."/>
            <person name="Sobral B.W."/>
            <person name="Xu Y."/>
            <person name="Huang S."/>
            <person name="Fei Z."/>
        </authorList>
    </citation>
    <scope>NUCLEOTIDE SEQUENCE [LARGE SCALE GENOMIC DNA]</scope>
    <source>
        <strain evidence="2">cv. 9930</strain>
    </source>
</reference>
<dbReference type="EMBL" id="CM002922">
    <property type="protein sequence ID" value="KGN64881.1"/>
    <property type="molecule type" value="Genomic_DNA"/>
</dbReference>
<evidence type="ECO:0000313" key="1">
    <source>
        <dbReference type="EMBL" id="KGN64881.1"/>
    </source>
</evidence>